<comment type="caution">
    <text evidence="3">The sequence shown here is derived from an EMBL/GenBank/DDBJ whole genome shotgun (WGS) entry which is preliminary data.</text>
</comment>
<evidence type="ECO:0000256" key="1">
    <source>
        <dbReference type="SAM" id="MobiDB-lite"/>
    </source>
</evidence>
<evidence type="ECO:0000313" key="3">
    <source>
        <dbReference type="EMBL" id="KAF4694274.1"/>
    </source>
</evidence>
<evidence type="ECO:0000313" key="4">
    <source>
        <dbReference type="Proteomes" id="UP000574390"/>
    </source>
</evidence>
<feature type="region of interest" description="Disordered" evidence="1">
    <location>
        <begin position="1"/>
        <end position="42"/>
    </location>
</feature>
<feature type="compositionally biased region" description="Polar residues" evidence="1">
    <location>
        <begin position="217"/>
        <end position="227"/>
    </location>
</feature>
<dbReference type="Proteomes" id="UP000574390">
    <property type="component" value="Unassembled WGS sequence"/>
</dbReference>
<dbReference type="CDD" id="cd12277">
    <property type="entry name" value="RRM3_MEI2_EAR1_like"/>
    <property type="match status" value="1"/>
</dbReference>
<feature type="region of interest" description="Disordered" evidence="1">
    <location>
        <begin position="217"/>
        <end position="243"/>
    </location>
</feature>
<evidence type="ECO:0000259" key="2">
    <source>
        <dbReference type="Pfam" id="PF04059"/>
    </source>
</evidence>
<dbReference type="SUPFAM" id="SSF54928">
    <property type="entry name" value="RNA-binding domain, RBD"/>
    <property type="match status" value="1"/>
</dbReference>
<feature type="compositionally biased region" description="Low complexity" evidence="1">
    <location>
        <begin position="22"/>
        <end position="33"/>
    </location>
</feature>
<dbReference type="EMBL" id="JABANM010035952">
    <property type="protein sequence ID" value="KAF4694274.1"/>
    <property type="molecule type" value="Genomic_DNA"/>
</dbReference>
<dbReference type="GO" id="GO:0003676">
    <property type="term" value="F:nucleic acid binding"/>
    <property type="evidence" value="ECO:0007669"/>
    <property type="project" value="InterPro"/>
</dbReference>
<dbReference type="AlphaFoldDB" id="A0A7J6PDL4"/>
<name>A0A7J6PDL4_PEROL</name>
<sequence length="305" mass="33587">MRRHSSPGGPHCLRIPSQASRGCCSPTTSSISSGRRRSRPDTLEHKDVPKRFNLRLADRPDCDGNCEHSPTAAGLTTLMLRNIPYSYTPLELLDELQAAIGFQGSFDFFYLPANCKLSCNVGYGFINFRNPDDCERFKIDFADRTFDKAVNGRKVVGQASYAHVQGLDANLEYLKRTRVGSMSAAKGDVTNLYGPMVFVEGREDPMSVNEFTRLKNQESTMSSTASTPAVVAEHDDAASTEEELPTEELLTLLRELVDIFGEPASVSKERDVDKSLPIDYADMSSSSSQSSGNPFDIDESLSFIA</sequence>
<feature type="domain" description="Mei2-like C-terminal RNA recognition motif" evidence="2">
    <location>
        <begin position="76"/>
        <end position="174"/>
    </location>
</feature>
<organism evidence="3 4">
    <name type="scientific">Perkinsus olseni</name>
    <name type="common">Perkinsus atlanticus</name>
    <dbReference type="NCBI Taxonomy" id="32597"/>
    <lineage>
        <taxon>Eukaryota</taxon>
        <taxon>Sar</taxon>
        <taxon>Alveolata</taxon>
        <taxon>Perkinsozoa</taxon>
        <taxon>Perkinsea</taxon>
        <taxon>Perkinsida</taxon>
        <taxon>Perkinsidae</taxon>
        <taxon>Perkinsus</taxon>
    </lineage>
</organism>
<accession>A0A7J6PDL4</accession>
<dbReference type="InterPro" id="IPR007201">
    <property type="entry name" value="Mei2-like_Rrm_C"/>
</dbReference>
<dbReference type="Pfam" id="PF04059">
    <property type="entry name" value="RRM_2"/>
    <property type="match status" value="1"/>
</dbReference>
<reference evidence="3 4" key="1">
    <citation type="submission" date="2020-04" db="EMBL/GenBank/DDBJ databases">
        <title>Perkinsus olseni comparative genomics.</title>
        <authorList>
            <person name="Bogema D.R."/>
        </authorList>
    </citation>
    <scope>NUCLEOTIDE SEQUENCE [LARGE SCALE GENOMIC DNA]</scope>
    <source>
        <strain evidence="3">ATCC PRA-205</strain>
    </source>
</reference>
<gene>
    <name evidence="3" type="ORF">FOZ62_032118</name>
</gene>
<proteinExistence type="predicted"/>
<dbReference type="InterPro" id="IPR035979">
    <property type="entry name" value="RBD_domain_sf"/>
</dbReference>
<protein>
    <recommendedName>
        <fullName evidence="2">Mei2-like C-terminal RNA recognition motif domain-containing protein</fullName>
    </recommendedName>
</protein>